<dbReference type="AlphaFoldDB" id="A0A085WAV4"/>
<protein>
    <submittedName>
        <fullName evidence="2">Putative phytoene dehydrogenase</fullName>
    </submittedName>
</protein>
<evidence type="ECO:0000313" key="2">
    <source>
        <dbReference type="EMBL" id="KFE64817.1"/>
    </source>
</evidence>
<dbReference type="EMBL" id="JMCB01000013">
    <property type="protein sequence ID" value="KFE64817.1"/>
    <property type="molecule type" value="Genomic_DNA"/>
</dbReference>
<comment type="caution">
    <text evidence="2">The sequence shown here is derived from an EMBL/GenBank/DDBJ whole genome shotgun (WGS) entry which is preliminary data.</text>
</comment>
<organism evidence="2 3">
    <name type="scientific">Hyalangium minutum</name>
    <dbReference type="NCBI Taxonomy" id="394096"/>
    <lineage>
        <taxon>Bacteria</taxon>
        <taxon>Pseudomonadati</taxon>
        <taxon>Myxococcota</taxon>
        <taxon>Myxococcia</taxon>
        <taxon>Myxococcales</taxon>
        <taxon>Cystobacterineae</taxon>
        <taxon>Archangiaceae</taxon>
        <taxon>Hyalangium</taxon>
    </lineage>
</organism>
<dbReference type="PANTHER" id="PTHR46313:SF3">
    <property type="entry name" value="PROLYCOPENE ISOMERASE, CHLOROPLASTIC"/>
    <property type="match status" value="1"/>
</dbReference>
<dbReference type="GO" id="GO:0016491">
    <property type="term" value="F:oxidoreductase activity"/>
    <property type="evidence" value="ECO:0007669"/>
    <property type="project" value="InterPro"/>
</dbReference>
<dbReference type="Proteomes" id="UP000028725">
    <property type="component" value="Unassembled WGS sequence"/>
</dbReference>
<name>A0A085WAV4_9BACT</name>
<dbReference type="Pfam" id="PF01593">
    <property type="entry name" value="Amino_oxidase"/>
    <property type="match status" value="1"/>
</dbReference>
<keyword evidence="3" id="KW-1185">Reference proteome</keyword>
<feature type="domain" description="Amine oxidase" evidence="1">
    <location>
        <begin position="16"/>
        <end position="291"/>
    </location>
</feature>
<evidence type="ECO:0000259" key="1">
    <source>
        <dbReference type="Pfam" id="PF01593"/>
    </source>
</evidence>
<dbReference type="SUPFAM" id="SSF51905">
    <property type="entry name" value="FAD/NAD(P)-binding domain"/>
    <property type="match status" value="1"/>
</dbReference>
<evidence type="ECO:0000313" key="3">
    <source>
        <dbReference type="Proteomes" id="UP000028725"/>
    </source>
</evidence>
<dbReference type="InterPro" id="IPR002937">
    <property type="entry name" value="Amino_oxidase"/>
</dbReference>
<dbReference type="OrthoDB" id="9794630at2"/>
<dbReference type="GO" id="GO:0016116">
    <property type="term" value="P:carotenoid metabolic process"/>
    <property type="evidence" value="ECO:0007669"/>
    <property type="project" value="InterPro"/>
</dbReference>
<proteinExistence type="predicted"/>
<accession>A0A085WAV4</accession>
<dbReference type="PANTHER" id="PTHR46313">
    <property type="match status" value="1"/>
</dbReference>
<dbReference type="Gene3D" id="3.50.50.60">
    <property type="entry name" value="FAD/NAD(P)-binding domain"/>
    <property type="match status" value="2"/>
</dbReference>
<dbReference type="RefSeq" id="WP_044193774.1">
    <property type="nucleotide sequence ID" value="NZ_JMCB01000013.1"/>
</dbReference>
<sequence>MPESWYDAVVVGAGFGGLATALELAQRGARVALCEALNYPGGCASTFRRDGYAFEAGATLCSGLAEEQLFGQWVRRHGLDVTVDWIDPLVELRTPSLRLSVYRDRERFLEQLCRLPGAPVQSVRRFFALQRQVADALWTLFDDPALLPPLDARALLRHAARVPRYVPLLRWVGRPLGAVLERLGLLNFTPLRTYLDGLCQITIQCSAAEAETPFALAAMDYYWRGTGHVRGGIGRLAEALVQAITRCGGEVLLANRVKALAPEAGGWRVETRRGVLRARSVAANVLPRGMLRLLGQAPEQLPRLAELAGRVEEGWGAAMLYRVAQAPEGVLAKACHLELVQDETAPLVEGNHLFVSISGEADTGRAPPSQRTLTISTHVPLRRLASQSSEEQALYVSRIQERMREGLVRLAPEWSQDVRHELTASPRTFERFTRREAGAVGGVPRRAGFHHYRELGPRPVRPGLWLVGDSVFPGQSTLAAALGGVRSAAQIAARR</sequence>
<dbReference type="STRING" id="394096.DB31_1835"/>
<reference evidence="2 3" key="1">
    <citation type="submission" date="2014-04" db="EMBL/GenBank/DDBJ databases">
        <title>Genome assembly of Hyalangium minutum DSM 14724.</title>
        <authorList>
            <person name="Sharma G."/>
            <person name="Subramanian S."/>
        </authorList>
    </citation>
    <scope>NUCLEOTIDE SEQUENCE [LARGE SCALE GENOMIC DNA]</scope>
    <source>
        <strain evidence="2 3">DSM 14724</strain>
    </source>
</reference>
<dbReference type="InterPro" id="IPR045892">
    <property type="entry name" value="CrtISO-like"/>
</dbReference>
<gene>
    <name evidence="2" type="ORF">DB31_1835</name>
</gene>
<dbReference type="InterPro" id="IPR036188">
    <property type="entry name" value="FAD/NAD-bd_sf"/>
</dbReference>